<evidence type="ECO:0000313" key="3">
    <source>
        <dbReference type="EMBL" id="PCK29774.1"/>
    </source>
</evidence>
<dbReference type="Pfam" id="PF13487">
    <property type="entry name" value="HD_5"/>
    <property type="match status" value="1"/>
</dbReference>
<sequence>MQIVLPIEDLKPGMFVDSVHKHKSDAGVKIKSRGMVRDESIIQKLVDKGVLELTIDFTQSDIPVPQKYQQPEKPQTEAKVETTETEPKQGSEGSLSTTRSKPKSKPKTQTKEQTLQQEFAVAMQKFENNNRKIQSLYGDVTSGLKVDMTLINEVSKDIVASVLRNTNAMAILTRIKDKDGYNWRHMTNCAILITVFGKHLGLQHHIIEQLAMGAMLHDIGHAKLPQGLINKPGSFTELEYRAVKKHVAQSLGLSKGESGITPIMLDMIINHHERLDGTGYPRGIKGDALSTAARMMAIVDVYDAITADQYHKEADEPINALRFLLSSKKQFDPILVQRFIKCIGVHPVGTIVKLTNERLGLVLEGNKHAPTAPLVRVFYNTKHLHHVTAKDLDLSESEIKVIASVRPLDYQINLSRLLRDQLLI</sequence>
<dbReference type="SMART" id="SM00471">
    <property type="entry name" value="HDc"/>
    <property type="match status" value="1"/>
</dbReference>
<protein>
    <submittedName>
        <fullName evidence="3">Phosphodiesterase</fullName>
    </submittedName>
</protein>
<feature type="domain" description="HD-GYP" evidence="2">
    <location>
        <begin position="160"/>
        <end position="355"/>
    </location>
</feature>
<dbReference type="PANTHER" id="PTHR43155">
    <property type="entry name" value="CYCLIC DI-GMP PHOSPHODIESTERASE PA4108-RELATED"/>
    <property type="match status" value="1"/>
</dbReference>
<organism evidence="3 4">
    <name type="scientific">Pseudoalteromonas piscicida</name>
    <dbReference type="NCBI Taxonomy" id="43662"/>
    <lineage>
        <taxon>Bacteria</taxon>
        <taxon>Pseudomonadati</taxon>
        <taxon>Pseudomonadota</taxon>
        <taxon>Gammaproteobacteria</taxon>
        <taxon>Alteromonadales</taxon>
        <taxon>Pseudoalteromonadaceae</taxon>
        <taxon>Pseudoalteromonas</taxon>
    </lineage>
</organism>
<name>A0A2A5JK08_PSEO7</name>
<gene>
    <name evidence="3" type="ORF">CEX98_21190</name>
</gene>
<dbReference type="InterPro" id="IPR021812">
    <property type="entry name" value="DUF3391"/>
</dbReference>
<accession>A0A2A5JK08</accession>
<feature type="compositionally biased region" description="Polar residues" evidence="1">
    <location>
        <begin position="64"/>
        <end position="73"/>
    </location>
</feature>
<evidence type="ECO:0000313" key="4">
    <source>
        <dbReference type="Proteomes" id="UP000228621"/>
    </source>
</evidence>
<dbReference type="PANTHER" id="PTHR43155:SF2">
    <property type="entry name" value="CYCLIC DI-GMP PHOSPHODIESTERASE PA4108"/>
    <property type="match status" value="1"/>
</dbReference>
<dbReference type="RefSeq" id="WP_099643989.1">
    <property type="nucleotide sequence ID" value="NZ_JAQPZX010000031.1"/>
</dbReference>
<dbReference type="OrthoDB" id="9764808at2"/>
<dbReference type="AlphaFoldDB" id="A0A2A5JK08"/>
<dbReference type="Proteomes" id="UP000228621">
    <property type="component" value="Unassembled WGS sequence"/>
</dbReference>
<evidence type="ECO:0000256" key="1">
    <source>
        <dbReference type="SAM" id="MobiDB-lite"/>
    </source>
</evidence>
<evidence type="ECO:0000259" key="2">
    <source>
        <dbReference type="PROSITE" id="PS51832"/>
    </source>
</evidence>
<dbReference type="Gene3D" id="1.10.3210.10">
    <property type="entry name" value="Hypothetical protein af1432"/>
    <property type="match status" value="1"/>
</dbReference>
<dbReference type="CDD" id="cd00077">
    <property type="entry name" value="HDc"/>
    <property type="match status" value="1"/>
</dbReference>
<dbReference type="InterPro" id="IPR037522">
    <property type="entry name" value="HD_GYP_dom"/>
</dbReference>
<keyword evidence="4" id="KW-1185">Reference proteome</keyword>
<dbReference type="GO" id="GO:0008081">
    <property type="term" value="F:phosphoric diester hydrolase activity"/>
    <property type="evidence" value="ECO:0007669"/>
    <property type="project" value="UniProtKB-ARBA"/>
</dbReference>
<proteinExistence type="predicted"/>
<dbReference type="PROSITE" id="PS51832">
    <property type="entry name" value="HD_GYP"/>
    <property type="match status" value="1"/>
</dbReference>
<comment type="caution">
    <text evidence="3">The sequence shown here is derived from an EMBL/GenBank/DDBJ whole genome shotgun (WGS) entry which is preliminary data.</text>
</comment>
<dbReference type="InterPro" id="IPR003607">
    <property type="entry name" value="HD/PDEase_dom"/>
</dbReference>
<dbReference type="Pfam" id="PF11871">
    <property type="entry name" value="DUF3391"/>
    <property type="match status" value="1"/>
</dbReference>
<feature type="compositionally biased region" description="Basic and acidic residues" evidence="1">
    <location>
        <begin position="74"/>
        <end position="89"/>
    </location>
</feature>
<reference evidence="4" key="1">
    <citation type="journal article" date="2019" name="Genome Announc.">
        <title>Draft Genome Sequence of Pseudoalteromonas piscicida Strain 36Y ROTHPW, an Hypersaline Seawater Isolate from the South Coast of Sonora, Mexico.</title>
        <authorList>
            <person name="Sanchez-Diaz R."/>
            <person name="Molina-Garza Z.J."/>
            <person name="Cruz-Suarez L.E."/>
            <person name="Selvin J."/>
            <person name="Kiran G.S."/>
            <person name="Ibarra-Gamez J.C."/>
            <person name="Gomez-Gil B."/>
            <person name="Galaviz-Silva L."/>
        </authorList>
    </citation>
    <scope>NUCLEOTIDE SEQUENCE [LARGE SCALE GENOMIC DNA]</scope>
    <source>
        <strain evidence="4">36Y_RITHPW</strain>
    </source>
</reference>
<dbReference type="SUPFAM" id="SSF109604">
    <property type="entry name" value="HD-domain/PDEase-like"/>
    <property type="match status" value="1"/>
</dbReference>
<dbReference type="EMBL" id="NKHF01000104">
    <property type="protein sequence ID" value="PCK29774.1"/>
    <property type="molecule type" value="Genomic_DNA"/>
</dbReference>
<feature type="region of interest" description="Disordered" evidence="1">
    <location>
        <begin position="64"/>
        <end position="114"/>
    </location>
</feature>